<evidence type="ECO:0000256" key="9">
    <source>
        <dbReference type="SAM" id="Phobius"/>
    </source>
</evidence>
<evidence type="ECO:0000256" key="1">
    <source>
        <dbReference type="ARBA" id="ARBA00004141"/>
    </source>
</evidence>
<keyword evidence="7" id="KW-0406">Ion transport</keyword>
<dbReference type="Gene3D" id="1.10.357.20">
    <property type="entry name" value="SLC41 divalent cation transporters, integral membrane domain"/>
    <property type="match status" value="2"/>
</dbReference>
<dbReference type="Proteomes" id="UP000887563">
    <property type="component" value="Unplaced"/>
</dbReference>
<evidence type="ECO:0000313" key="11">
    <source>
        <dbReference type="Proteomes" id="UP000887563"/>
    </source>
</evidence>
<comment type="subcellular location">
    <subcellularLocation>
        <location evidence="1">Membrane</location>
        <topology evidence="1">Multi-pass membrane protein</topology>
    </subcellularLocation>
</comment>
<keyword evidence="8 9" id="KW-0472">Membrane</keyword>
<evidence type="ECO:0000256" key="6">
    <source>
        <dbReference type="ARBA" id="ARBA00022989"/>
    </source>
</evidence>
<evidence type="ECO:0000256" key="3">
    <source>
        <dbReference type="ARBA" id="ARBA00022448"/>
    </source>
</evidence>
<dbReference type="Pfam" id="PF01769">
    <property type="entry name" value="MgtE"/>
    <property type="match status" value="2"/>
</dbReference>
<dbReference type="InterPro" id="IPR045349">
    <property type="entry name" value="SLC41A1-3"/>
</dbReference>
<evidence type="ECO:0000256" key="5">
    <source>
        <dbReference type="ARBA" id="ARBA00022842"/>
    </source>
</evidence>
<feature type="transmembrane region" description="Helical" evidence="9">
    <location>
        <begin position="484"/>
        <end position="504"/>
    </location>
</feature>
<evidence type="ECO:0000256" key="4">
    <source>
        <dbReference type="ARBA" id="ARBA00022692"/>
    </source>
</evidence>
<evidence type="ECO:0000259" key="10">
    <source>
        <dbReference type="Pfam" id="PF01769"/>
    </source>
</evidence>
<dbReference type="InterPro" id="IPR006667">
    <property type="entry name" value="SLC41_membr_dom"/>
</dbReference>
<protein>
    <submittedName>
        <fullName evidence="12">SLC41A/MgtE integral membrane domain-containing protein</fullName>
    </submittedName>
</protein>
<feature type="domain" description="SLC41A/MgtE integral membrane" evidence="10">
    <location>
        <begin position="350"/>
        <end position="495"/>
    </location>
</feature>
<dbReference type="PANTHER" id="PTHR16228:SF7">
    <property type="entry name" value="SLC41A_MGTE INTEGRAL MEMBRANE DOMAIN-CONTAINING PROTEIN"/>
    <property type="match status" value="1"/>
</dbReference>
<keyword evidence="5" id="KW-0460">Magnesium</keyword>
<evidence type="ECO:0000256" key="7">
    <source>
        <dbReference type="ARBA" id="ARBA00023065"/>
    </source>
</evidence>
<keyword evidence="6 9" id="KW-1133">Transmembrane helix</keyword>
<feature type="transmembrane region" description="Helical" evidence="9">
    <location>
        <begin position="252"/>
        <end position="279"/>
    </location>
</feature>
<feature type="transmembrane region" description="Helical" evidence="9">
    <location>
        <begin position="317"/>
        <end position="336"/>
    </location>
</feature>
<feature type="transmembrane region" description="Helical" evidence="9">
    <location>
        <begin position="171"/>
        <end position="203"/>
    </location>
</feature>
<keyword evidence="3" id="KW-0813">Transport</keyword>
<feature type="transmembrane region" description="Helical" evidence="9">
    <location>
        <begin position="285"/>
        <end position="305"/>
    </location>
</feature>
<evidence type="ECO:0000313" key="12">
    <source>
        <dbReference type="WBParaSite" id="Minc3s00059g03050"/>
    </source>
</evidence>
<comment type="similarity">
    <text evidence="2">Belongs to the SLC41A transporter family.</text>
</comment>
<evidence type="ECO:0000256" key="2">
    <source>
        <dbReference type="ARBA" id="ARBA00009749"/>
    </source>
</evidence>
<reference evidence="12" key="1">
    <citation type="submission" date="2022-11" db="UniProtKB">
        <authorList>
            <consortium name="WormBaseParasite"/>
        </authorList>
    </citation>
    <scope>IDENTIFICATION</scope>
</reference>
<keyword evidence="4 9" id="KW-0812">Transmembrane</keyword>
<keyword evidence="11" id="KW-1185">Reference proteome</keyword>
<sequence>MPTPKNFTNSHISNGKIDVIEMKRRSKPEEDNIDCLASSSFKNVELTDDTENIVNDQDNSDNDTTFVGNEFVELPPLRGRDPHGLSNVARPEPALVLLFQVLFPFIIAGLGMVFAGLVFDQVQHWSFYKEVPQALILVPALLGLKGNLEMTLASRLSTQSNIGKLDSLQEAYSIIIANIALIQAQAIVVTFLATASAMALSWIPRGQLDWEHATLLGASAVSTASFASLALSLVMIAVIMMAKRWDINPDNVATPIAASLGDLTTLTILSVFGSVFLSAHRTQHWLNMFIILLFLFILPICIAIASCDSSARQVLRYGWSPIIFSMMISSSGGFVLERAVMNFQQMPLYQPVMNGVGGNLAAVAASKLSTFYHQCSTIGTLPFEWTIKRFYSFSRAFFSSDEDSRSARVFLLLCVPGHIFFNWVISSLHVHTGQYVQGSLFTALYLSAALAQIMILLYICQWLVPLMWIWKQNPDNAAIPYLTALGDLLGTAFLYAAFCLLNVLKPEDLINHSSSQQQNQQEHQQQHQKSALELMSIPPIFSNYSVITSTNNSIDF</sequence>
<feature type="domain" description="SLC41A/MgtE integral membrane" evidence="10">
    <location>
        <begin position="138"/>
        <end position="271"/>
    </location>
</feature>
<feature type="transmembrane region" description="Helical" evidence="9">
    <location>
        <begin position="95"/>
        <end position="119"/>
    </location>
</feature>
<dbReference type="FunFam" id="1.10.357.20:FF:000001">
    <property type="entry name" value="Solute carrier family 41 member 2"/>
    <property type="match status" value="1"/>
</dbReference>
<dbReference type="AlphaFoldDB" id="A0A914KNJ3"/>
<feature type="transmembrane region" description="Helical" evidence="9">
    <location>
        <begin position="409"/>
        <end position="428"/>
    </location>
</feature>
<feature type="transmembrane region" description="Helical" evidence="9">
    <location>
        <begin position="440"/>
        <end position="464"/>
    </location>
</feature>
<accession>A0A914KNJ3</accession>
<name>A0A914KNJ3_MELIC</name>
<dbReference type="WBParaSite" id="Minc3s00059g03050">
    <property type="protein sequence ID" value="Minc3s00059g03050"/>
    <property type="gene ID" value="Minc3s00059g03050"/>
</dbReference>
<dbReference type="GO" id="GO:0008324">
    <property type="term" value="F:monoatomic cation transmembrane transporter activity"/>
    <property type="evidence" value="ECO:0007669"/>
    <property type="project" value="InterPro"/>
</dbReference>
<evidence type="ECO:0000256" key="8">
    <source>
        <dbReference type="ARBA" id="ARBA00023136"/>
    </source>
</evidence>
<dbReference type="PANTHER" id="PTHR16228">
    <property type="entry name" value="DIVALENT CATION TRANSPORTER SOLUTE CARRIER FAMILY 41"/>
    <property type="match status" value="1"/>
</dbReference>
<organism evidence="11 12">
    <name type="scientific">Meloidogyne incognita</name>
    <name type="common">Southern root-knot nematode worm</name>
    <name type="synonym">Oxyuris incognita</name>
    <dbReference type="NCBI Taxonomy" id="6306"/>
    <lineage>
        <taxon>Eukaryota</taxon>
        <taxon>Metazoa</taxon>
        <taxon>Ecdysozoa</taxon>
        <taxon>Nematoda</taxon>
        <taxon>Chromadorea</taxon>
        <taxon>Rhabditida</taxon>
        <taxon>Tylenchina</taxon>
        <taxon>Tylenchomorpha</taxon>
        <taxon>Tylenchoidea</taxon>
        <taxon>Meloidogynidae</taxon>
        <taxon>Meloidogyninae</taxon>
        <taxon>Meloidogyne</taxon>
        <taxon>Meloidogyne incognita group</taxon>
    </lineage>
</organism>
<proteinExistence type="inferred from homology"/>
<dbReference type="InterPro" id="IPR036739">
    <property type="entry name" value="SLC41_membr_dom_sf"/>
</dbReference>
<dbReference type="SUPFAM" id="SSF161093">
    <property type="entry name" value="MgtE membrane domain-like"/>
    <property type="match status" value="2"/>
</dbReference>
<feature type="transmembrane region" description="Helical" evidence="9">
    <location>
        <begin position="215"/>
        <end position="240"/>
    </location>
</feature>
<dbReference type="GO" id="GO:0005886">
    <property type="term" value="C:plasma membrane"/>
    <property type="evidence" value="ECO:0007669"/>
    <property type="project" value="TreeGrafter"/>
</dbReference>